<keyword evidence="10" id="KW-0812">Transmembrane</keyword>
<dbReference type="EMBL" id="SRLO01000522">
    <property type="protein sequence ID" value="TNN53236.1"/>
    <property type="molecule type" value="Genomic_DNA"/>
</dbReference>
<name>A0A4Z2GID6_9TELE</name>
<keyword evidence="3" id="KW-0732">Signal</keyword>
<evidence type="ECO:0000256" key="7">
    <source>
        <dbReference type="ARBA" id="ARBA00023319"/>
    </source>
</evidence>
<evidence type="ECO:0000256" key="4">
    <source>
        <dbReference type="ARBA" id="ARBA00022737"/>
    </source>
</evidence>
<dbReference type="SUPFAM" id="SSF56487">
    <property type="entry name" value="SRCR-like"/>
    <property type="match status" value="1"/>
</dbReference>
<comment type="caution">
    <text evidence="8">Lacks conserved residue(s) required for the propagation of feature annotation.</text>
</comment>
<gene>
    <name evidence="12" type="primary">Dmbt1_2</name>
    <name evidence="12" type="ORF">EYF80_036598</name>
</gene>
<proteinExistence type="predicted"/>
<dbReference type="InterPro" id="IPR036179">
    <property type="entry name" value="Ig-like_dom_sf"/>
</dbReference>
<feature type="compositionally biased region" description="Acidic residues" evidence="9">
    <location>
        <begin position="467"/>
        <end position="502"/>
    </location>
</feature>
<dbReference type="Gene3D" id="2.60.40.10">
    <property type="entry name" value="Immunoglobulins"/>
    <property type="match status" value="1"/>
</dbReference>
<dbReference type="PRINTS" id="PR00258">
    <property type="entry name" value="SPERACTRCPTR"/>
</dbReference>
<organism evidence="12 13">
    <name type="scientific">Liparis tanakae</name>
    <name type="common">Tanaka's snailfish</name>
    <dbReference type="NCBI Taxonomy" id="230148"/>
    <lineage>
        <taxon>Eukaryota</taxon>
        <taxon>Metazoa</taxon>
        <taxon>Chordata</taxon>
        <taxon>Craniata</taxon>
        <taxon>Vertebrata</taxon>
        <taxon>Euteleostomi</taxon>
        <taxon>Actinopterygii</taxon>
        <taxon>Neopterygii</taxon>
        <taxon>Teleostei</taxon>
        <taxon>Neoteleostei</taxon>
        <taxon>Acanthomorphata</taxon>
        <taxon>Eupercaria</taxon>
        <taxon>Perciformes</taxon>
        <taxon>Cottioidei</taxon>
        <taxon>Cottales</taxon>
        <taxon>Liparidae</taxon>
        <taxon>Liparis</taxon>
    </lineage>
</organism>
<protein>
    <submittedName>
        <fullName evidence="12">Deleted in malignant brain tumors 1 protein</fullName>
    </submittedName>
</protein>
<feature type="region of interest" description="Disordered" evidence="9">
    <location>
        <begin position="439"/>
        <end position="515"/>
    </location>
</feature>
<keyword evidence="13" id="KW-1185">Reference proteome</keyword>
<feature type="domain" description="SRCR" evidence="11">
    <location>
        <begin position="18"/>
        <end position="119"/>
    </location>
</feature>
<keyword evidence="6" id="KW-0325">Glycoprotein</keyword>
<comment type="caution">
    <text evidence="12">The sequence shown here is derived from an EMBL/GenBank/DDBJ whole genome shotgun (WGS) entry which is preliminary data.</text>
</comment>
<dbReference type="SUPFAM" id="SSF48726">
    <property type="entry name" value="Immunoglobulin"/>
    <property type="match status" value="1"/>
</dbReference>
<dbReference type="PANTHER" id="PTHR19331">
    <property type="entry name" value="SCAVENGER RECEPTOR DOMAIN-CONTAINING"/>
    <property type="match status" value="1"/>
</dbReference>
<evidence type="ECO:0000256" key="8">
    <source>
        <dbReference type="PROSITE-ProRule" id="PRU00196"/>
    </source>
</evidence>
<feature type="disulfide bond" evidence="8">
    <location>
        <begin position="57"/>
        <end position="118"/>
    </location>
</feature>
<dbReference type="Gene3D" id="3.10.250.10">
    <property type="entry name" value="SRCR-like domain"/>
    <property type="match status" value="1"/>
</dbReference>
<dbReference type="Pfam" id="PF00530">
    <property type="entry name" value="SRCR"/>
    <property type="match status" value="1"/>
</dbReference>
<keyword evidence="5 8" id="KW-1015">Disulfide bond</keyword>
<dbReference type="Proteomes" id="UP000314294">
    <property type="component" value="Unassembled WGS sequence"/>
</dbReference>
<evidence type="ECO:0000256" key="5">
    <source>
        <dbReference type="ARBA" id="ARBA00023157"/>
    </source>
</evidence>
<reference evidence="12 13" key="1">
    <citation type="submission" date="2019-03" db="EMBL/GenBank/DDBJ databases">
        <title>First draft genome of Liparis tanakae, snailfish: a comprehensive survey of snailfish specific genes.</title>
        <authorList>
            <person name="Kim W."/>
            <person name="Song I."/>
            <person name="Jeong J.-H."/>
            <person name="Kim D."/>
            <person name="Kim S."/>
            <person name="Ryu S."/>
            <person name="Song J.Y."/>
            <person name="Lee S.K."/>
        </authorList>
    </citation>
    <scope>NUCLEOTIDE SEQUENCE [LARGE SCALE GENOMIC DNA]</scope>
    <source>
        <tissue evidence="12">Muscle</tissue>
    </source>
</reference>
<evidence type="ECO:0000313" key="13">
    <source>
        <dbReference type="Proteomes" id="UP000314294"/>
    </source>
</evidence>
<dbReference type="PROSITE" id="PS50287">
    <property type="entry name" value="SRCR_2"/>
    <property type="match status" value="1"/>
</dbReference>
<keyword evidence="10" id="KW-1133">Transmembrane helix</keyword>
<evidence type="ECO:0000256" key="9">
    <source>
        <dbReference type="SAM" id="MobiDB-lite"/>
    </source>
</evidence>
<comment type="subcellular location">
    <subcellularLocation>
        <location evidence="1">Secreted</location>
    </subcellularLocation>
</comment>
<feature type="disulfide bond" evidence="8">
    <location>
        <begin position="88"/>
        <end position="98"/>
    </location>
</feature>
<evidence type="ECO:0000256" key="3">
    <source>
        <dbReference type="ARBA" id="ARBA00022729"/>
    </source>
</evidence>
<dbReference type="AlphaFoldDB" id="A0A4Z2GID6"/>
<dbReference type="GO" id="GO:0016020">
    <property type="term" value="C:membrane"/>
    <property type="evidence" value="ECO:0007669"/>
    <property type="project" value="InterPro"/>
</dbReference>
<dbReference type="InterPro" id="IPR036772">
    <property type="entry name" value="SRCR-like_dom_sf"/>
</dbReference>
<evidence type="ECO:0000256" key="2">
    <source>
        <dbReference type="ARBA" id="ARBA00022525"/>
    </source>
</evidence>
<dbReference type="InterPro" id="IPR013151">
    <property type="entry name" value="Immunoglobulin_dom"/>
</dbReference>
<dbReference type="SMART" id="SM00202">
    <property type="entry name" value="SR"/>
    <property type="match status" value="1"/>
</dbReference>
<evidence type="ECO:0000313" key="12">
    <source>
        <dbReference type="EMBL" id="TNN53236.1"/>
    </source>
</evidence>
<keyword evidence="10" id="KW-0472">Membrane</keyword>
<evidence type="ECO:0000256" key="10">
    <source>
        <dbReference type="SAM" id="Phobius"/>
    </source>
</evidence>
<evidence type="ECO:0000259" key="11">
    <source>
        <dbReference type="PROSITE" id="PS50287"/>
    </source>
</evidence>
<evidence type="ECO:0000256" key="6">
    <source>
        <dbReference type="ARBA" id="ARBA00023180"/>
    </source>
</evidence>
<dbReference type="Pfam" id="PF00047">
    <property type="entry name" value="ig"/>
    <property type="match status" value="1"/>
</dbReference>
<dbReference type="PANTHER" id="PTHR19331:SF22">
    <property type="entry name" value="DELETED IN MALIGNANT BRAIN TUMORS 1 PROTEIN"/>
    <property type="match status" value="1"/>
</dbReference>
<dbReference type="OrthoDB" id="536948at2759"/>
<feature type="transmembrane region" description="Helical" evidence="10">
    <location>
        <begin position="390"/>
        <end position="415"/>
    </location>
</feature>
<dbReference type="InterPro" id="IPR001190">
    <property type="entry name" value="SRCR"/>
</dbReference>
<dbReference type="InterPro" id="IPR013783">
    <property type="entry name" value="Ig-like_fold"/>
</dbReference>
<sequence length="528" mass="56869">MGIIQQRNLRLLAIDAQIRLVWSGSTRCSGRVEIRHNGVWGTVCDDGWDFRDATVVCRQLNCGQALSAPRKALFGQGTGQIWLDEVGCSGTEGSLTECGHKGFGVHHRNHYKDAGVVCSGSFPKPSISMRPVGGVTWGQGANITCSTSSERLGGTFILQQTSGSFSRSQTSSTNSAAFNLLHVDLGNEGSYTCRYQITVSGQDFSSPLSDSVRLSVAVPLQQPSISLASPDGGLVWGPRGAEVTRGYGCVFTCSISSRYPGGVFSLISSDSGLNDTKQALAGSASFDFPVTEYEHLGEYSCVYEVTLSARRFTSTTNASIALIIKIPWGVNISVPLKWGVAGEPLNQSEPDLDHDVVEVLKAISGPGTSSPPDPQQEAPRSLLRGHRVPLVPLVSSVAVVAPLLVLLVLVPVGLVCRRRRRAGPPVALDYLTPAVIHGNDDDNNQNEDQDHVYTNIDPTDTEMKLSEEEERADEEESYDCEEPESNGGQDPEEEEGTSEDEAAYGNVTQLDEPTVDIYGELEDIYQNV</sequence>
<accession>A0A4Z2GID6</accession>
<keyword evidence="7" id="KW-0393">Immunoglobulin domain</keyword>
<keyword evidence="2" id="KW-0964">Secreted</keyword>
<keyword evidence="4" id="KW-0677">Repeat</keyword>
<dbReference type="FunFam" id="3.10.250.10:FF:000002">
    <property type="entry name" value="Scavenger receptor cysteine-rich type 1 protein M130"/>
    <property type="match status" value="1"/>
</dbReference>
<evidence type="ECO:0000256" key="1">
    <source>
        <dbReference type="ARBA" id="ARBA00004613"/>
    </source>
</evidence>